<dbReference type="PANTHER" id="PTHR30213:SF1">
    <property type="entry name" value="INNER MEMBRANE PROTEIN YHJD"/>
    <property type="match status" value="1"/>
</dbReference>
<dbReference type="InterPro" id="IPR017039">
    <property type="entry name" value="Virul_fac_BrkB"/>
</dbReference>
<dbReference type="AlphaFoldDB" id="A0A0B5EQS7"/>
<feature type="compositionally biased region" description="Gly residues" evidence="6">
    <location>
        <begin position="345"/>
        <end position="356"/>
    </location>
</feature>
<dbReference type="GO" id="GO:0005886">
    <property type="term" value="C:plasma membrane"/>
    <property type="evidence" value="ECO:0007669"/>
    <property type="project" value="UniProtKB-SubCell"/>
</dbReference>
<feature type="transmembrane region" description="Helical" evidence="7">
    <location>
        <begin position="211"/>
        <end position="233"/>
    </location>
</feature>
<evidence type="ECO:0000313" key="8">
    <source>
        <dbReference type="EMBL" id="AJE85143.1"/>
    </source>
</evidence>
<dbReference type="PANTHER" id="PTHR30213">
    <property type="entry name" value="INNER MEMBRANE PROTEIN YHJD"/>
    <property type="match status" value="1"/>
</dbReference>
<feature type="transmembrane region" description="Helical" evidence="7">
    <location>
        <begin position="176"/>
        <end position="199"/>
    </location>
</feature>
<evidence type="ECO:0000256" key="6">
    <source>
        <dbReference type="SAM" id="MobiDB-lite"/>
    </source>
</evidence>
<dbReference type="Pfam" id="PF03631">
    <property type="entry name" value="Virul_fac_BrkB"/>
    <property type="match status" value="1"/>
</dbReference>
<evidence type="ECO:0000256" key="1">
    <source>
        <dbReference type="ARBA" id="ARBA00004651"/>
    </source>
</evidence>
<evidence type="ECO:0000256" key="7">
    <source>
        <dbReference type="SAM" id="Phobius"/>
    </source>
</evidence>
<keyword evidence="5 7" id="KW-0472">Membrane</keyword>
<name>A0A0B5EQS7_STRA4</name>
<dbReference type="KEGG" id="sals:SLNWT_4767"/>
<proteinExistence type="predicted"/>
<evidence type="ECO:0000256" key="3">
    <source>
        <dbReference type="ARBA" id="ARBA00022692"/>
    </source>
</evidence>
<evidence type="ECO:0000313" key="9">
    <source>
        <dbReference type="Proteomes" id="UP000031523"/>
    </source>
</evidence>
<evidence type="ECO:0000256" key="4">
    <source>
        <dbReference type="ARBA" id="ARBA00022989"/>
    </source>
</evidence>
<reference evidence="8 9" key="1">
    <citation type="submission" date="2015-01" db="EMBL/GenBank/DDBJ databases">
        <title>Enhanced salinomycin production by adjusting the supply of polyketide extender units in Streptomyce albus DSM 41398.</title>
        <authorList>
            <person name="Lu C."/>
        </authorList>
    </citation>
    <scope>NUCLEOTIDE SEQUENCE [LARGE SCALE GENOMIC DNA]</scope>
    <source>
        <strain evidence="9">ATCC 21838 / DSM 41398 / FERM P-419 / JCM 4703 / NBRC 107858</strain>
    </source>
</reference>
<feature type="transmembrane region" description="Helical" evidence="7">
    <location>
        <begin position="245"/>
        <end position="268"/>
    </location>
</feature>
<feature type="compositionally biased region" description="Gly residues" evidence="6">
    <location>
        <begin position="321"/>
        <end position="337"/>
    </location>
</feature>
<protein>
    <submittedName>
        <fullName evidence="8">Ribonuclease BN family membrane protein</fullName>
    </submittedName>
</protein>
<feature type="region of interest" description="Disordered" evidence="6">
    <location>
        <begin position="275"/>
        <end position="375"/>
    </location>
</feature>
<gene>
    <name evidence="8" type="ORF">SLNWT_4767</name>
</gene>
<comment type="subcellular location">
    <subcellularLocation>
        <location evidence="1">Cell membrane</location>
        <topology evidence="1">Multi-pass membrane protein</topology>
    </subcellularLocation>
</comment>
<evidence type="ECO:0000256" key="2">
    <source>
        <dbReference type="ARBA" id="ARBA00022475"/>
    </source>
</evidence>
<feature type="transmembrane region" description="Helical" evidence="7">
    <location>
        <begin position="88"/>
        <end position="108"/>
    </location>
</feature>
<organism evidence="8 9">
    <name type="scientific">Streptomyces albus (strain ATCC 21838 / DSM 41398 / FERM P-419 / JCM 4703 / NBRC 107858)</name>
    <dbReference type="NCBI Taxonomy" id="1081613"/>
    <lineage>
        <taxon>Bacteria</taxon>
        <taxon>Bacillati</taxon>
        <taxon>Actinomycetota</taxon>
        <taxon>Actinomycetes</taxon>
        <taxon>Kitasatosporales</taxon>
        <taxon>Streptomycetaceae</taxon>
        <taxon>Streptomyces</taxon>
    </lineage>
</organism>
<feature type="transmembrane region" description="Helical" evidence="7">
    <location>
        <begin position="29"/>
        <end position="54"/>
    </location>
</feature>
<dbReference type="EMBL" id="CP010519">
    <property type="protein sequence ID" value="AJE85143.1"/>
    <property type="molecule type" value="Genomic_DNA"/>
</dbReference>
<keyword evidence="4 7" id="KW-1133">Transmembrane helix</keyword>
<keyword evidence="9" id="KW-1185">Reference proteome</keyword>
<feature type="compositionally biased region" description="Low complexity" evidence="6">
    <location>
        <begin position="285"/>
        <end position="320"/>
    </location>
</feature>
<keyword evidence="2" id="KW-1003">Cell membrane</keyword>
<feature type="compositionally biased region" description="Gly residues" evidence="6">
    <location>
        <begin position="365"/>
        <end position="375"/>
    </location>
</feature>
<keyword evidence="3 7" id="KW-0812">Transmembrane</keyword>
<sequence>MVGPGFARLMRTHPWRAYERLDEVKWSQLAAAMTFISFLALFPLLTLGAAVAAATLSDSRRQDLQDKLAEQVPGISDELDISALVDNAGTVGLIAGALLLFTGIGWVGSMRECLRAVWELPEPEENPVLRKAKDAGILAGLGGAGLGSLVVSTLASTTVGWTSRQLGIEEGGFGGVLLQLAAFAVAVLADFLILLYVLTLLPGAEPHRRPLVVAALIGALGFELLKLLLGGYISGVAGKSMYGTFGVPVALLLWINFTAKLLLFCAAWTATSPEAEADSVKWDEPGPVAGPEEGAPQGATAVTGTETGTSGTGTAAAPGEAYGGGGGGSSATGGGPAAGEARDAGAGGAGAGGADGAGVRDEDAGGPGRGAASGG</sequence>
<feature type="transmembrane region" description="Helical" evidence="7">
    <location>
        <begin position="135"/>
        <end position="156"/>
    </location>
</feature>
<accession>A0A0B5EQS7</accession>
<evidence type="ECO:0000256" key="5">
    <source>
        <dbReference type="ARBA" id="ARBA00023136"/>
    </source>
</evidence>
<dbReference type="Proteomes" id="UP000031523">
    <property type="component" value="Chromosome"/>
</dbReference>